<dbReference type="PROSITE" id="PS50108">
    <property type="entry name" value="CRIB"/>
    <property type="match status" value="1"/>
</dbReference>
<dbReference type="SMART" id="SM00324">
    <property type="entry name" value="RhoGAP"/>
    <property type="match status" value="1"/>
</dbReference>
<dbReference type="InterPro" id="IPR000095">
    <property type="entry name" value="CRIB_dom"/>
</dbReference>
<accession>M8BCE3</accession>
<dbReference type="InterPro" id="IPR008936">
    <property type="entry name" value="Rho_GTPase_activation_prot"/>
</dbReference>
<dbReference type="Gene3D" id="1.10.555.10">
    <property type="entry name" value="Rho GTPase activation protein"/>
    <property type="match status" value="1"/>
</dbReference>
<proteinExistence type="predicted"/>
<evidence type="ECO:0000256" key="2">
    <source>
        <dbReference type="SAM" id="MobiDB-lite"/>
    </source>
</evidence>
<dbReference type="Pfam" id="PF00620">
    <property type="entry name" value="RhoGAP"/>
    <property type="match status" value="1"/>
</dbReference>
<dbReference type="SMART" id="SM00285">
    <property type="entry name" value="PBD"/>
    <property type="match status" value="1"/>
</dbReference>
<dbReference type="Pfam" id="PF00786">
    <property type="entry name" value="PBD"/>
    <property type="match status" value="1"/>
</dbReference>
<feature type="compositionally biased region" description="Basic residues" evidence="2">
    <location>
        <begin position="414"/>
        <end position="423"/>
    </location>
</feature>
<dbReference type="GO" id="GO:0005096">
    <property type="term" value="F:GTPase activator activity"/>
    <property type="evidence" value="ECO:0007669"/>
    <property type="project" value="UniProtKB-KW"/>
</dbReference>
<protein>
    <submittedName>
        <fullName evidence="3">Rho GTPase-activating protein gacA</fullName>
    </submittedName>
</protein>
<reference evidence="3" key="1">
    <citation type="submission" date="2015-06" db="UniProtKB">
        <authorList>
            <consortium name="EnsemblPlants"/>
        </authorList>
    </citation>
    <scope>IDENTIFICATION</scope>
</reference>
<evidence type="ECO:0000313" key="3">
    <source>
        <dbReference type="EnsemblPlants" id="EMT04428"/>
    </source>
</evidence>
<dbReference type="FunFam" id="1.10.555.10:FF:000046">
    <property type="entry name" value="Rho GTPase-activating protein 5"/>
    <property type="match status" value="1"/>
</dbReference>
<feature type="compositionally biased region" description="Polar residues" evidence="2">
    <location>
        <begin position="318"/>
        <end position="335"/>
    </location>
</feature>
<dbReference type="ExpressionAtlas" id="M8BCE3">
    <property type="expression patterns" value="baseline"/>
</dbReference>
<dbReference type="InterPro" id="IPR036936">
    <property type="entry name" value="CRIB_dom_sf"/>
</dbReference>
<dbReference type="PANTHER" id="PTHR23177:SF60">
    <property type="entry name" value="RHO-GAP DOMAIN-CONTAINING PROTEIN"/>
    <property type="match status" value="1"/>
</dbReference>
<dbReference type="CDD" id="cd00159">
    <property type="entry name" value="RhoGAP"/>
    <property type="match status" value="1"/>
</dbReference>
<keyword evidence="1" id="KW-0343">GTPase activation</keyword>
<name>M8BCE3_AEGTA</name>
<sequence>MEIGLPTDVQHVAHVTFDRFHGFLGLPVEFEPEVPRRAPSASSAVSHLPLFGRSAYACYTNIKLLRQSKKNKLNGSLYKDGIILPRKEDKVAQTPRTHVQTGLQICNQQNCASVFGVSTQSMQCSYDSRGNSVPTILLMMQRRLYEQGGLRAEGIFRINAENSQEEFVRDHLNSGTVPDGIDVHCLAGLIKAWFRELPSGVLDSIPPEQVMQCQSEEDCARVAKCLPPTEAALLDWAVNLMADVVQEEQINKMSDRNVAMVFAPNMTQMADPLTALMYAVQVMNFLKMLIQKTLKDREDSNLEDASLPQKDPSDENGHQNPSLPVNPQPEETSGRPSFVSEEPLVYSPTHSAEDKPPVEGDSVASIVQRSDVRSSVEGSASCSQPALVASSAIADASCATAANLLPSRGNRGLNSRRTRKGKRQCGTPAAPPAEKSRGASIVSRINSKVERIEAWR</sequence>
<dbReference type="PROSITE" id="PS50238">
    <property type="entry name" value="RHOGAP"/>
    <property type="match status" value="1"/>
</dbReference>
<dbReference type="EnsemblPlants" id="EMT04428">
    <property type="protein sequence ID" value="EMT04428"/>
    <property type="gene ID" value="F775_09018"/>
</dbReference>
<feature type="region of interest" description="Disordered" evidence="2">
    <location>
        <begin position="299"/>
        <end position="362"/>
    </location>
</feature>
<dbReference type="InterPro" id="IPR000198">
    <property type="entry name" value="RhoGAP_dom"/>
</dbReference>
<dbReference type="AlphaFoldDB" id="M8BCE3"/>
<dbReference type="SUPFAM" id="SSF48350">
    <property type="entry name" value="GTPase activation domain, GAP"/>
    <property type="match status" value="1"/>
</dbReference>
<organism evidence="3">
    <name type="scientific">Aegilops tauschii</name>
    <name type="common">Tausch's goatgrass</name>
    <name type="synonym">Aegilops squarrosa</name>
    <dbReference type="NCBI Taxonomy" id="37682"/>
    <lineage>
        <taxon>Eukaryota</taxon>
        <taxon>Viridiplantae</taxon>
        <taxon>Streptophyta</taxon>
        <taxon>Embryophyta</taxon>
        <taxon>Tracheophyta</taxon>
        <taxon>Spermatophyta</taxon>
        <taxon>Magnoliopsida</taxon>
        <taxon>Liliopsida</taxon>
        <taxon>Poales</taxon>
        <taxon>Poaceae</taxon>
        <taxon>BOP clade</taxon>
        <taxon>Pooideae</taxon>
        <taxon>Triticodae</taxon>
        <taxon>Triticeae</taxon>
        <taxon>Triticinae</taxon>
        <taxon>Aegilops</taxon>
    </lineage>
</organism>
<dbReference type="InterPro" id="IPR044785">
    <property type="entry name" value="RopGAP1-5"/>
</dbReference>
<evidence type="ECO:0000256" key="1">
    <source>
        <dbReference type="ARBA" id="ARBA00022468"/>
    </source>
</evidence>
<feature type="region of interest" description="Disordered" evidence="2">
    <location>
        <begin position="406"/>
        <end position="442"/>
    </location>
</feature>
<dbReference type="PANTHER" id="PTHR23177">
    <property type="entry name" value="MKIAA1688 PROTEIN"/>
    <property type="match status" value="1"/>
</dbReference>
<dbReference type="Gene3D" id="3.90.810.10">
    <property type="entry name" value="CRIB domain"/>
    <property type="match status" value="1"/>
</dbReference>
<dbReference type="GO" id="GO:0007165">
    <property type="term" value="P:signal transduction"/>
    <property type="evidence" value="ECO:0007669"/>
    <property type="project" value="InterPro"/>
</dbReference>
<dbReference type="CDD" id="cd00132">
    <property type="entry name" value="CRIB"/>
    <property type="match status" value="1"/>
</dbReference>